<keyword evidence="2" id="KW-1185">Reference proteome</keyword>
<proteinExistence type="predicted"/>
<dbReference type="InterPro" id="IPR036388">
    <property type="entry name" value="WH-like_DNA-bd_sf"/>
</dbReference>
<sequence length="189" mass="22317">MDDVRIISTTEELEILSNPFRLSIINTFREHGEPLTVKGCADLMNEVPAKVHYHMKKLLKINVFELDHIEVINGINAKYYYLPKVRFSLQIKASDEETLKTNVKHLMNLSISQMESFKLDFIDMTQKATKLKEQNPYKVGWLSNNKIYLSEEEYDELQQLLIDFIMEHDKKDETKRKYSFLMGISYKED</sequence>
<dbReference type="CDD" id="cd00090">
    <property type="entry name" value="HTH_ARSR"/>
    <property type="match status" value="1"/>
</dbReference>
<accession>A0A7L7KQZ3</accession>
<gene>
    <name evidence="1" type="ORF">G4Z02_02685</name>
</gene>
<dbReference type="SUPFAM" id="SSF46785">
    <property type="entry name" value="Winged helix' DNA-binding domain"/>
    <property type="match status" value="1"/>
</dbReference>
<dbReference type="Gene3D" id="1.10.10.10">
    <property type="entry name" value="Winged helix-like DNA-binding domain superfamily/Winged helix DNA-binding domain"/>
    <property type="match status" value="1"/>
</dbReference>
<organism evidence="1 2">
    <name type="scientific">Candidatus Xianfuyuplasma coldseepsis</name>
    <dbReference type="NCBI Taxonomy" id="2782163"/>
    <lineage>
        <taxon>Bacteria</taxon>
        <taxon>Bacillati</taxon>
        <taxon>Mycoplasmatota</taxon>
        <taxon>Mollicutes</taxon>
        <taxon>Candidatus Izemoplasmatales</taxon>
        <taxon>Candidatus Izemoplasmataceae</taxon>
        <taxon>Candidatus Xianfuyuplasma</taxon>
    </lineage>
</organism>
<dbReference type="KEGG" id="xcl:G4Z02_02685"/>
<dbReference type="AlphaFoldDB" id="A0A7L7KQZ3"/>
<name>A0A7L7KQZ3_9MOLU</name>
<evidence type="ECO:0000313" key="2">
    <source>
        <dbReference type="Proteomes" id="UP000514720"/>
    </source>
</evidence>
<dbReference type="Proteomes" id="UP000514720">
    <property type="component" value="Chromosome"/>
</dbReference>
<evidence type="ECO:0000313" key="1">
    <source>
        <dbReference type="EMBL" id="QMS84702.1"/>
    </source>
</evidence>
<protein>
    <submittedName>
        <fullName evidence="1">Helix-turn-helix transcriptional regulator</fullName>
    </submittedName>
</protein>
<dbReference type="InterPro" id="IPR036390">
    <property type="entry name" value="WH_DNA-bd_sf"/>
</dbReference>
<dbReference type="RefSeq" id="WP_258878321.1">
    <property type="nucleotide sequence ID" value="NZ_CP048914.1"/>
</dbReference>
<reference evidence="1 2" key="1">
    <citation type="submission" date="2020-02" db="EMBL/GenBank/DDBJ databases">
        <authorList>
            <person name="Zheng R.K."/>
            <person name="Sun C.M."/>
        </authorList>
    </citation>
    <scope>NUCLEOTIDE SEQUENCE [LARGE SCALE GENOMIC DNA]</scope>
    <source>
        <strain evidence="2">zrk13</strain>
    </source>
</reference>
<dbReference type="EMBL" id="CP048914">
    <property type="protein sequence ID" value="QMS84702.1"/>
    <property type="molecule type" value="Genomic_DNA"/>
</dbReference>
<dbReference type="InterPro" id="IPR011991">
    <property type="entry name" value="ArsR-like_HTH"/>
</dbReference>